<keyword evidence="1" id="KW-0812">Transmembrane</keyword>
<keyword evidence="3" id="KW-1185">Reference proteome</keyword>
<keyword evidence="1" id="KW-0472">Membrane</keyword>
<sequence length="112" mass="12985">MHAQGDSNTFSRDLNSFYMIFNIYLLTKLKGCAFVFSFFYSEKCCWQEDVGYTGGMEGGSLASKTYMWGRNRTLHIMSTQIHAVGMVFFRKHREAGQLLVYMQKKANVERKP</sequence>
<gene>
    <name evidence="2" type="ORF">ILYODFUR_036829</name>
</gene>
<dbReference type="Proteomes" id="UP001482620">
    <property type="component" value="Unassembled WGS sequence"/>
</dbReference>
<keyword evidence="1" id="KW-1133">Transmembrane helix</keyword>
<accession>A0ABV0V9V4</accession>
<reference evidence="2 3" key="1">
    <citation type="submission" date="2021-06" db="EMBL/GenBank/DDBJ databases">
        <authorList>
            <person name="Palmer J.M."/>
        </authorList>
    </citation>
    <scope>NUCLEOTIDE SEQUENCE [LARGE SCALE GENOMIC DNA]</scope>
    <source>
        <strain evidence="3">if_2019</strain>
        <tissue evidence="2">Muscle</tissue>
    </source>
</reference>
<evidence type="ECO:0000256" key="1">
    <source>
        <dbReference type="SAM" id="Phobius"/>
    </source>
</evidence>
<protein>
    <submittedName>
        <fullName evidence="2">Uncharacterized protein</fullName>
    </submittedName>
</protein>
<comment type="caution">
    <text evidence="2">The sequence shown here is derived from an EMBL/GenBank/DDBJ whole genome shotgun (WGS) entry which is preliminary data.</text>
</comment>
<organism evidence="2 3">
    <name type="scientific">Ilyodon furcidens</name>
    <name type="common">goldbreast splitfin</name>
    <dbReference type="NCBI Taxonomy" id="33524"/>
    <lineage>
        <taxon>Eukaryota</taxon>
        <taxon>Metazoa</taxon>
        <taxon>Chordata</taxon>
        <taxon>Craniata</taxon>
        <taxon>Vertebrata</taxon>
        <taxon>Euteleostomi</taxon>
        <taxon>Actinopterygii</taxon>
        <taxon>Neopterygii</taxon>
        <taxon>Teleostei</taxon>
        <taxon>Neoteleostei</taxon>
        <taxon>Acanthomorphata</taxon>
        <taxon>Ovalentaria</taxon>
        <taxon>Atherinomorphae</taxon>
        <taxon>Cyprinodontiformes</taxon>
        <taxon>Goodeidae</taxon>
        <taxon>Ilyodon</taxon>
    </lineage>
</organism>
<evidence type="ECO:0000313" key="2">
    <source>
        <dbReference type="EMBL" id="MEQ2253854.1"/>
    </source>
</evidence>
<proteinExistence type="predicted"/>
<name>A0ABV0V9V4_9TELE</name>
<evidence type="ECO:0000313" key="3">
    <source>
        <dbReference type="Proteomes" id="UP001482620"/>
    </source>
</evidence>
<dbReference type="EMBL" id="JAHRIQ010100410">
    <property type="protein sequence ID" value="MEQ2253854.1"/>
    <property type="molecule type" value="Genomic_DNA"/>
</dbReference>
<feature type="transmembrane region" description="Helical" evidence="1">
    <location>
        <begin position="21"/>
        <end position="40"/>
    </location>
</feature>